<proteinExistence type="predicted"/>
<evidence type="ECO:0000313" key="1">
    <source>
        <dbReference type="EMBL" id="ALA07303.1"/>
    </source>
</evidence>
<sequence length="68" mass="8145">MSRPQAYDPQYGYMYQILVRTPYARAYELCHRQRRPKTPIDKLPPSLRHRLHIQNRTPTPKVLEIGEV</sequence>
<gene>
    <name evidence="1" type="ORF">JENST_174</name>
</gene>
<dbReference type="RefSeq" id="YP_009199235.1">
    <property type="nucleotide sequence ID" value="NC_028805.1"/>
</dbReference>
<dbReference type="EMBL" id="KT151955">
    <property type="protein sequence ID" value="ALA07303.1"/>
    <property type="molecule type" value="Genomic_DNA"/>
</dbReference>
<protein>
    <submittedName>
        <fullName evidence="1">Uncharacterized protein</fullName>
    </submittedName>
</protein>
<evidence type="ECO:0000313" key="2">
    <source>
        <dbReference type="Proteomes" id="UP000208104"/>
    </source>
</evidence>
<accession>A0A0K2CNM2</accession>
<keyword evidence="2" id="KW-1185">Reference proteome</keyword>
<name>A0A0K2CNM2_9CAUD</name>
<reference evidence="1 2" key="1">
    <citation type="journal article" date="2015" name="Genome Announc.">
        <title>Genome Sequences of Five Additional Brevibacillus laterosporus Bacteriophages.</title>
        <authorList>
            <person name="Merrill B.D."/>
            <person name="Berg J.A."/>
            <person name="Graves K.A."/>
            <person name="Ward A.T."/>
            <person name="Hilton J.A."/>
            <person name="Wake B.N."/>
            <person name="Grose J.H."/>
            <person name="Breakwell D.P."/>
            <person name="Burnett S.H."/>
        </authorList>
    </citation>
    <scope>NUCLEOTIDE SEQUENCE [LARGE SCALE GENOMIC DNA]</scope>
</reference>
<dbReference type="GeneID" id="26626122"/>
<dbReference type="KEGG" id="vg:26626122"/>
<dbReference type="Proteomes" id="UP000208104">
    <property type="component" value="Segment"/>
</dbReference>
<organism evidence="1 2">
    <name type="scientific">Brevibacillus phage Jenst</name>
    <dbReference type="NCBI Taxonomy" id="1691954"/>
    <lineage>
        <taxon>Viruses</taxon>
        <taxon>Duplodnaviria</taxon>
        <taxon>Heunggongvirae</taxon>
        <taxon>Uroviricota</taxon>
        <taxon>Caudoviricetes</taxon>
        <taxon>Jenstvirus</taxon>
        <taxon>Jenstvirus jenst</taxon>
    </lineage>
</organism>